<keyword evidence="1" id="KW-0812">Transmembrane</keyword>
<dbReference type="InterPro" id="IPR032145">
    <property type="entry name" value="DUF4818"/>
</dbReference>
<dbReference type="Pfam" id="PF16089">
    <property type="entry name" value="DUF4818"/>
    <property type="match status" value="1"/>
</dbReference>
<feature type="chain" id="PRO_5026230785" evidence="2">
    <location>
        <begin position="19"/>
        <end position="139"/>
    </location>
</feature>
<dbReference type="KEGG" id="dpo:26533829"/>
<gene>
    <name evidence="4" type="primary">LOC26533829</name>
</gene>
<feature type="signal peptide" evidence="2">
    <location>
        <begin position="1"/>
        <end position="18"/>
    </location>
</feature>
<evidence type="ECO:0000313" key="3">
    <source>
        <dbReference type="Proteomes" id="UP000001819"/>
    </source>
</evidence>
<dbReference type="Proteomes" id="UP000001819">
    <property type="component" value="Chromosome X"/>
</dbReference>
<dbReference type="RefSeq" id="XP_015041688.2">
    <property type="nucleotide sequence ID" value="XM_015186202.2"/>
</dbReference>
<keyword evidence="1" id="KW-1133">Transmembrane helix</keyword>
<accession>A0A6I8VHU9</accession>
<reference evidence="4" key="1">
    <citation type="submission" date="2025-08" db="UniProtKB">
        <authorList>
            <consortium name="RefSeq"/>
        </authorList>
    </citation>
    <scope>IDENTIFICATION</scope>
    <source>
        <strain evidence="4">MV-25-SWS-2005</strain>
        <tissue evidence="4">Whole body</tissue>
    </source>
</reference>
<name>A0A6I8VHU9_DROPS</name>
<proteinExistence type="predicted"/>
<evidence type="ECO:0000256" key="1">
    <source>
        <dbReference type="SAM" id="Phobius"/>
    </source>
</evidence>
<keyword evidence="2" id="KW-0732">Signal</keyword>
<feature type="transmembrane region" description="Helical" evidence="1">
    <location>
        <begin position="63"/>
        <end position="85"/>
    </location>
</feature>
<organism evidence="3 4">
    <name type="scientific">Drosophila pseudoobscura pseudoobscura</name>
    <name type="common">Fruit fly</name>
    <dbReference type="NCBI Taxonomy" id="46245"/>
    <lineage>
        <taxon>Eukaryota</taxon>
        <taxon>Metazoa</taxon>
        <taxon>Ecdysozoa</taxon>
        <taxon>Arthropoda</taxon>
        <taxon>Hexapoda</taxon>
        <taxon>Insecta</taxon>
        <taxon>Pterygota</taxon>
        <taxon>Neoptera</taxon>
        <taxon>Endopterygota</taxon>
        <taxon>Diptera</taxon>
        <taxon>Brachycera</taxon>
        <taxon>Muscomorpha</taxon>
        <taxon>Ephydroidea</taxon>
        <taxon>Drosophilidae</taxon>
        <taxon>Drosophila</taxon>
        <taxon>Sophophora</taxon>
    </lineage>
</organism>
<dbReference type="AlphaFoldDB" id="A0A6I8VHU9"/>
<keyword evidence="1" id="KW-0472">Membrane</keyword>
<keyword evidence="3" id="KW-1185">Reference proteome</keyword>
<sequence>MTSMRAIILAVFLLKVIGLTYFQPEWSPAPLWARHLVFGVTTVRISKIDVCPPRCRLTGVMKFLVETIVVLALLEVLPNGVWWRFEPLIHRYIRTVCFDLGMDLQQYLEAEYWLLGWVTTTVALMMSCIVIATLKWIQH</sequence>
<dbReference type="InParanoid" id="A0A6I8VHU9"/>
<evidence type="ECO:0000256" key="2">
    <source>
        <dbReference type="SAM" id="SignalP"/>
    </source>
</evidence>
<feature type="transmembrane region" description="Helical" evidence="1">
    <location>
        <begin position="112"/>
        <end position="134"/>
    </location>
</feature>
<protein>
    <submittedName>
        <fullName evidence="4">Uncharacterized protein</fullName>
    </submittedName>
</protein>
<evidence type="ECO:0000313" key="4">
    <source>
        <dbReference type="RefSeq" id="XP_015041688.2"/>
    </source>
</evidence>